<dbReference type="PROSITE" id="PS00028">
    <property type="entry name" value="ZINC_FINGER_C2H2_1"/>
    <property type="match status" value="1"/>
</dbReference>
<dbReference type="Gene3D" id="3.30.160.60">
    <property type="entry name" value="Classic Zinc Finger"/>
    <property type="match status" value="2"/>
</dbReference>
<dbReference type="InterPro" id="IPR013087">
    <property type="entry name" value="Znf_C2H2_type"/>
</dbReference>
<dbReference type="SMART" id="SM00355">
    <property type="entry name" value="ZnF_C2H2"/>
    <property type="match status" value="2"/>
</dbReference>
<evidence type="ECO:0000259" key="7">
    <source>
        <dbReference type="PROSITE" id="PS50157"/>
    </source>
</evidence>
<evidence type="ECO:0000256" key="4">
    <source>
        <dbReference type="ARBA" id="ARBA00022833"/>
    </source>
</evidence>
<dbReference type="EMBL" id="JAUEPS010000022">
    <property type="protein sequence ID" value="KAK0457319.1"/>
    <property type="molecule type" value="Genomic_DNA"/>
</dbReference>
<feature type="region of interest" description="Disordered" evidence="6">
    <location>
        <begin position="1"/>
        <end position="86"/>
    </location>
</feature>
<keyword evidence="9" id="KW-1185">Reference proteome</keyword>
<evidence type="ECO:0000256" key="2">
    <source>
        <dbReference type="ARBA" id="ARBA00022737"/>
    </source>
</evidence>
<dbReference type="RefSeq" id="XP_060329634.1">
    <property type="nucleotide sequence ID" value="XM_060466388.1"/>
</dbReference>
<sequence>GSEFSYHEDDDDSDADSVYRPSPGPSNPRKRARSTRSTKYFGEEDDSGDELQFVADGSKKSRGRKVPVASEFRQDDQAEKAGAPNKNKRRYVCTYEGCGKCFVRGEHLKRHVKSLHLCEKPHQCPHEGCNKSFSRKDNLKQHMGI</sequence>
<name>A0AA39KA02_ARMTA</name>
<evidence type="ECO:0000256" key="3">
    <source>
        <dbReference type="ARBA" id="ARBA00022771"/>
    </source>
</evidence>
<gene>
    <name evidence="8" type="ORF">EV420DRAFT_1214672</name>
</gene>
<accession>A0AA39KA02</accession>
<dbReference type="GO" id="GO:0000785">
    <property type="term" value="C:chromatin"/>
    <property type="evidence" value="ECO:0007669"/>
    <property type="project" value="TreeGrafter"/>
</dbReference>
<dbReference type="PANTHER" id="PTHR14003">
    <property type="entry name" value="TRANSCRIPTIONAL REPRESSOR PROTEIN YY"/>
    <property type="match status" value="1"/>
</dbReference>
<dbReference type="PROSITE" id="PS50157">
    <property type="entry name" value="ZINC_FINGER_C2H2_2"/>
    <property type="match status" value="2"/>
</dbReference>
<protein>
    <recommendedName>
        <fullName evidence="7">C2H2-type domain-containing protein</fullName>
    </recommendedName>
</protein>
<feature type="non-terminal residue" evidence="8">
    <location>
        <position position="145"/>
    </location>
</feature>
<proteinExistence type="predicted"/>
<dbReference type="GO" id="GO:0000978">
    <property type="term" value="F:RNA polymerase II cis-regulatory region sequence-specific DNA binding"/>
    <property type="evidence" value="ECO:0007669"/>
    <property type="project" value="TreeGrafter"/>
</dbReference>
<comment type="caution">
    <text evidence="8">The sequence shown here is derived from an EMBL/GenBank/DDBJ whole genome shotgun (WGS) entry which is preliminary data.</text>
</comment>
<evidence type="ECO:0000313" key="9">
    <source>
        <dbReference type="Proteomes" id="UP001175211"/>
    </source>
</evidence>
<dbReference type="GO" id="GO:0008270">
    <property type="term" value="F:zinc ion binding"/>
    <property type="evidence" value="ECO:0007669"/>
    <property type="project" value="UniProtKB-KW"/>
</dbReference>
<keyword evidence="3 5" id="KW-0863">Zinc-finger</keyword>
<organism evidence="8 9">
    <name type="scientific">Armillaria tabescens</name>
    <name type="common">Ringless honey mushroom</name>
    <name type="synonym">Agaricus tabescens</name>
    <dbReference type="NCBI Taxonomy" id="1929756"/>
    <lineage>
        <taxon>Eukaryota</taxon>
        <taxon>Fungi</taxon>
        <taxon>Dikarya</taxon>
        <taxon>Basidiomycota</taxon>
        <taxon>Agaricomycotina</taxon>
        <taxon>Agaricomycetes</taxon>
        <taxon>Agaricomycetidae</taxon>
        <taxon>Agaricales</taxon>
        <taxon>Marasmiineae</taxon>
        <taxon>Physalacriaceae</taxon>
        <taxon>Desarmillaria</taxon>
    </lineage>
</organism>
<evidence type="ECO:0000256" key="6">
    <source>
        <dbReference type="SAM" id="MobiDB-lite"/>
    </source>
</evidence>
<dbReference type="GO" id="GO:0000981">
    <property type="term" value="F:DNA-binding transcription factor activity, RNA polymerase II-specific"/>
    <property type="evidence" value="ECO:0007669"/>
    <property type="project" value="UniProtKB-ARBA"/>
</dbReference>
<evidence type="ECO:0000256" key="5">
    <source>
        <dbReference type="PROSITE-ProRule" id="PRU00042"/>
    </source>
</evidence>
<dbReference type="PANTHER" id="PTHR14003:SF19">
    <property type="entry name" value="YY2 TRANSCRIPTION FACTOR"/>
    <property type="match status" value="1"/>
</dbReference>
<dbReference type="InterPro" id="IPR036236">
    <property type="entry name" value="Znf_C2H2_sf"/>
</dbReference>
<dbReference type="FunFam" id="3.30.160.60:FF:000125">
    <property type="entry name" value="Putative zinc finger protein 143"/>
    <property type="match status" value="2"/>
</dbReference>
<reference evidence="8" key="1">
    <citation type="submission" date="2023-06" db="EMBL/GenBank/DDBJ databases">
        <authorList>
            <consortium name="Lawrence Berkeley National Laboratory"/>
            <person name="Ahrendt S."/>
            <person name="Sahu N."/>
            <person name="Indic B."/>
            <person name="Wong-Bajracharya J."/>
            <person name="Merenyi Z."/>
            <person name="Ke H.-M."/>
            <person name="Monk M."/>
            <person name="Kocsube S."/>
            <person name="Drula E."/>
            <person name="Lipzen A."/>
            <person name="Balint B."/>
            <person name="Henrissat B."/>
            <person name="Andreopoulos B."/>
            <person name="Martin F.M."/>
            <person name="Harder C.B."/>
            <person name="Rigling D."/>
            <person name="Ford K.L."/>
            <person name="Foster G.D."/>
            <person name="Pangilinan J."/>
            <person name="Papanicolaou A."/>
            <person name="Barry K."/>
            <person name="LaButti K."/>
            <person name="Viragh M."/>
            <person name="Koriabine M."/>
            <person name="Yan M."/>
            <person name="Riley R."/>
            <person name="Champramary S."/>
            <person name="Plett K.L."/>
            <person name="Tsai I.J."/>
            <person name="Slot J."/>
            <person name="Sipos G."/>
            <person name="Plett J."/>
            <person name="Nagy L.G."/>
            <person name="Grigoriev I.V."/>
        </authorList>
    </citation>
    <scope>NUCLEOTIDE SEQUENCE</scope>
    <source>
        <strain evidence="8">CCBAS 213</strain>
    </source>
</reference>
<keyword evidence="1" id="KW-0479">Metal-binding</keyword>
<dbReference type="GO" id="GO:0005667">
    <property type="term" value="C:transcription regulator complex"/>
    <property type="evidence" value="ECO:0007669"/>
    <property type="project" value="TreeGrafter"/>
</dbReference>
<dbReference type="Pfam" id="PF00096">
    <property type="entry name" value="zf-C2H2"/>
    <property type="match status" value="2"/>
</dbReference>
<evidence type="ECO:0000256" key="1">
    <source>
        <dbReference type="ARBA" id="ARBA00022723"/>
    </source>
</evidence>
<keyword evidence="2" id="KW-0677">Repeat</keyword>
<dbReference type="GO" id="GO:0031519">
    <property type="term" value="C:PcG protein complex"/>
    <property type="evidence" value="ECO:0007669"/>
    <property type="project" value="TreeGrafter"/>
</dbReference>
<dbReference type="AlphaFoldDB" id="A0AA39KA02"/>
<keyword evidence="4" id="KW-0862">Zinc</keyword>
<evidence type="ECO:0000313" key="8">
    <source>
        <dbReference type="EMBL" id="KAK0457319.1"/>
    </source>
</evidence>
<dbReference type="Proteomes" id="UP001175211">
    <property type="component" value="Unassembled WGS sequence"/>
</dbReference>
<feature type="non-terminal residue" evidence="8">
    <location>
        <position position="1"/>
    </location>
</feature>
<dbReference type="SUPFAM" id="SSF57667">
    <property type="entry name" value="beta-beta-alpha zinc fingers"/>
    <property type="match status" value="1"/>
</dbReference>
<feature type="domain" description="C2H2-type" evidence="7">
    <location>
        <begin position="122"/>
        <end position="145"/>
    </location>
</feature>
<feature type="domain" description="C2H2-type" evidence="7">
    <location>
        <begin position="91"/>
        <end position="121"/>
    </location>
</feature>
<dbReference type="GeneID" id="85349936"/>